<accession>A0ACC2I2P2</accession>
<evidence type="ECO:0000313" key="2">
    <source>
        <dbReference type="Proteomes" id="UP001153331"/>
    </source>
</evidence>
<reference evidence="1" key="1">
    <citation type="submission" date="2022-11" db="EMBL/GenBank/DDBJ databases">
        <title>Genome Sequence of Boeremia exigua.</title>
        <authorList>
            <person name="Buettner E."/>
        </authorList>
    </citation>
    <scope>NUCLEOTIDE SEQUENCE</scope>
    <source>
        <strain evidence="1">CU02</strain>
    </source>
</reference>
<sequence length="210" mass="23228">MPEVKAQIQKALTDNAGRKVHVLFAGHSAGDAVASLLFCHFATYGLPVPQTQSDTPTVSCITFGAAPMFDKNITPFLQSEEIGNVLSFVNEGDPVPMIDAEYAHQLGTLYSQVSGSICMVAEAEKLKFKPKNLSLRGIGQLVILFDKNADNDSEEEELVAARIDHAYLEKCFWGHIYRHDMDLYLSEADLIEKGTFNGKHGWDSRTWFAS</sequence>
<name>A0ACC2I2P2_9PLEO</name>
<organism evidence="1 2">
    <name type="scientific">Boeremia exigua</name>
    <dbReference type="NCBI Taxonomy" id="749465"/>
    <lineage>
        <taxon>Eukaryota</taxon>
        <taxon>Fungi</taxon>
        <taxon>Dikarya</taxon>
        <taxon>Ascomycota</taxon>
        <taxon>Pezizomycotina</taxon>
        <taxon>Dothideomycetes</taxon>
        <taxon>Pleosporomycetidae</taxon>
        <taxon>Pleosporales</taxon>
        <taxon>Pleosporineae</taxon>
        <taxon>Didymellaceae</taxon>
        <taxon>Boeremia</taxon>
    </lineage>
</organism>
<comment type="caution">
    <text evidence="1">The sequence shown here is derived from an EMBL/GenBank/DDBJ whole genome shotgun (WGS) entry which is preliminary data.</text>
</comment>
<evidence type="ECO:0000313" key="1">
    <source>
        <dbReference type="EMBL" id="KAJ8109540.1"/>
    </source>
</evidence>
<dbReference type="EMBL" id="JAPHNI010000602">
    <property type="protein sequence ID" value="KAJ8109540.1"/>
    <property type="molecule type" value="Genomic_DNA"/>
</dbReference>
<protein>
    <submittedName>
        <fullName evidence="1">Uncharacterized protein</fullName>
    </submittedName>
</protein>
<dbReference type="Proteomes" id="UP001153331">
    <property type="component" value="Unassembled WGS sequence"/>
</dbReference>
<proteinExistence type="predicted"/>
<gene>
    <name evidence="1" type="ORF">OPT61_g7387</name>
</gene>
<keyword evidence="2" id="KW-1185">Reference proteome</keyword>